<evidence type="ECO:0000313" key="3">
    <source>
        <dbReference type="Proteomes" id="UP001320544"/>
    </source>
</evidence>
<dbReference type="SUPFAM" id="SSF47226">
    <property type="entry name" value="Histidine-containing phosphotransfer domain, HPT domain"/>
    <property type="match status" value="1"/>
</dbReference>
<dbReference type="Pfam" id="PF01627">
    <property type="entry name" value="Hpt"/>
    <property type="match status" value="1"/>
</dbReference>
<protein>
    <recommendedName>
        <fullName evidence="1">HPt domain-containing protein</fullName>
    </recommendedName>
</protein>
<dbReference type="Proteomes" id="UP001320544">
    <property type="component" value="Chromosome"/>
</dbReference>
<keyword evidence="3" id="KW-1185">Reference proteome</keyword>
<accession>A0ABM7WNE0</accession>
<organism evidence="2 3">
    <name type="scientific">Raoultibacter timonensis</name>
    <dbReference type="NCBI Taxonomy" id="1907662"/>
    <lineage>
        <taxon>Bacteria</taxon>
        <taxon>Bacillati</taxon>
        <taxon>Actinomycetota</taxon>
        <taxon>Coriobacteriia</taxon>
        <taxon>Eggerthellales</taxon>
        <taxon>Eggerthellaceae</taxon>
        <taxon>Raoultibacter</taxon>
    </lineage>
</organism>
<evidence type="ECO:0000259" key="1">
    <source>
        <dbReference type="Pfam" id="PF01627"/>
    </source>
</evidence>
<reference evidence="2 3" key="1">
    <citation type="submission" date="2022-01" db="EMBL/GenBank/DDBJ databases">
        <title>Novel bile acid biosynthetic pathways are enriched in the microbiome of centenarians.</title>
        <authorList>
            <person name="Sato Y."/>
            <person name="Atarashi K."/>
            <person name="Plichta R.D."/>
            <person name="Arai Y."/>
            <person name="Sasajima S."/>
            <person name="Kearney M.S."/>
            <person name="Suda W."/>
            <person name="Takeshita K."/>
            <person name="Sasaki T."/>
            <person name="Okamoto S."/>
            <person name="Skelly N.A."/>
            <person name="Okamura Y."/>
            <person name="Vlamakis H."/>
            <person name="Li Y."/>
            <person name="Tanoue T."/>
            <person name="Takei H."/>
            <person name="Nittono H."/>
            <person name="Narushima S."/>
            <person name="Irie J."/>
            <person name="Itoh H."/>
            <person name="Moriya K."/>
            <person name="Sugiura Y."/>
            <person name="Suematsu M."/>
            <person name="Moritoki N."/>
            <person name="Shibata S."/>
            <person name="Littman R.D."/>
            <person name="Fischbach A.M."/>
            <person name="Uwamino Y."/>
            <person name="Inoue T."/>
            <person name="Honda A."/>
            <person name="Hattori M."/>
            <person name="Murai T."/>
            <person name="Xavier J.R."/>
            <person name="Hirose N."/>
            <person name="Honda K."/>
        </authorList>
    </citation>
    <scope>NUCLEOTIDE SEQUENCE [LARGE SCALE GENOMIC DNA]</scope>
    <source>
        <strain evidence="2 3">CE91-St30</strain>
    </source>
</reference>
<sequence>MHDRKGRKAEREAKDRMLDDTQIDELIAHGIDYRGGVDRFGGNAAMFEKFIFRYLNDEHYDLLTQAIEAGDAEEGFRVAHTLKGVVGNLSFSSYFAVLEPVTEALRSGNIDAARRSMPDVEKAHKETVAILGQLS</sequence>
<feature type="domain" description="HPt" evidence="1">
    <location>
        <begin position="57"/>
        <end position="122"/>
    </location>
</feature>
<proteinExistence type="predicted"/>
<dbReference type="InterPro" id="IPR036641">
    <property type="entry name" value="HPT_dom_sf"/>
</dbReference>
<gene>
    <name evidence="2" type="ORF">CE91St30_32620</name>
</gene>
<dbReference type="EMBL" id="AP025564">
    <property type="protein sequence ID" value="BDE97929.1"/>
    <property type="molecule type" value="Genomic_DNA"/>
</dbReference>
<name>A0ABM7WNE0_9ACTN</name>
<dbReference type="InterPro" id="IPR008207">
    <property type="entry name" value="Sig_transdc_His_kin_Hpt_dom"/>
</dbReference>
<dbReference type="Gene3D" id="1.20.120.160">
    <property type="entry name" value="HPT domain"/>
    <property type="match status" value="1"/>
</dbReference>
<evidence type="ECO:0000313" key="2">
    <source>
        <dbReference type="EMBL" id="BDE97929.1"/>
    </source>
</evidence>